<feature type="chain" id="PRO_5041651410" description="Solute-binding protein family 3/N-terminal domain-containing protein" evidence="1">
    <location>
        <begin position="28"/>
        <end position="297"/>
    </location>
</feature>
<evidence type="ECO:0000313" key="3">
    <source>
        <dbReference type="Proteomes" id="UP001177769"/>
    </source>
</evidence>
<evidence type="ECO:0000256" key="1">
    <source>
        <dbReference type="SAM" id="SignalP"/>
    </source>
</evidence>
<dbReference type="RefSeq" id="WP_285232231.1">
    <property type="nucleotide sequence ID" value="NZ_CP116346.1"/>
</dbReference>
<sequence length="297" mass="32936">MWRLGHKAIRGAALLGAALALASPAAAAPLERLVWAGAPYAPMAIREGPLRLRGYVDRMVAEVLQPGLPQYRHETLDASPMRLDRELQGPEQAVCSPAFSRTPSRMQRYAFTEAIFRFLPTGVVLRKTDARAPVTAGERATLSLRELLVRKVQMGLVGYRAHGPAVDALLSDHVAQVRRFILGTSNQSVLAMLARSHALDAVLVYEFELSYFNSLHPELGRTLGWWPLTELSDTQLSYIACSNNPAGRRAAAAIDALLTQPGVRERIQALYEEWLNADSQQQLRALRGRMGARYWQE</sequence>
<evidence type="ECO:0000313" key="2">
    <source>
        <dbReference type="EMBL" id="WIT11152.1"/>
    </source>
</evidence>
<dbReference type="EMBL" id="CP116346">
    <property type="protein sequence ID" value="WIT11152.1"/>
    <property type="molecule type" value="Genomic_DNA"/>
</dbReference>
<dbReference type="Proteomes" id="UP001177769">
    <property type="component" value="Chromosome"/>
</dbReference>
<accession>A0AA95SM91</accession>
<dbReference type="SUPFAM" id="SSF53850">
    <property type="entry name" value="Periplasmic binding protein-like II"/>
    <property type="match status" value="1"/>
</dbReference>
<proteinExistence type="predicted"/>
<dbReference type="AlphaFoldDB" id="A0AA95SM91"/>
<organism evidence="2 3">
    <name type="scientific">Paucibacter sediminis</name>
    <dbReference type="NCBI Taxonomy" id="3019553"/>
    <lineage>
        <taxon>Bacteria</taxon>
        <taxon>Pseudomonadati</taxon>
        <taxon>Pseudomonadota</taxon>
        <taxon>Betaproteobacteria</taxon>
        <taxon>Burkholderiales</taxon>
        <taxon>Sphaerotilaceae</taxon>
        <taxon>Roseateles</taxon>
    </lineage>
</organism>
<gene>
    <name evidence="2" type="ORF">PFX98_19955</name>
</gene>
<protein>
    <recommendedName>
        <fullName evidence="4">Solute-binding protein family 3/N-terminal domain-containing protein</fullName>
    </recommendedName>
</protein>
<keyword evidence="1" id="KW-0732">Signal</keyword>
<name>A0AA95SM91_9BURK</name>
<reference evidence="2" key="1">
    <citation type="submission" date="2023-01" db="EMBL/GenBank/DDBJ databases">
        <title>Whole genome sequence of Paucibacter sp. S2-9 isolated from pond sediment.</title>
        <authorList>
            <person name="Jung J.Y."/>
        </authorList>
    </citation>
    <scope>NUCLEOTIDE SEQUENCE</scope>
    <source>
        <strain evidence="2">S2-9</strain>
    </source>
</reference>
<evidence type="ECO:0008006" key="4">
    <source>
        <dbReference type="Google" id="ProtNLM"/>
    </source>
</evidence>
<dbReference type="KEGG" id="pais:PFX98_19955"/>
<keyword evidence="3" id="KW-1185">Reference proteome</keyword>
<feature type="signal peptide" evidence="1">
    <location>
        <begin position="1"/>
        <end position="27"/>
    </location>
</feature>